<dbReference type="Gene3D" id="3.30.40.10">
    <property type="entry name" value="Zinc/RING finger domain, C3HC4 (zinc finger)"/>
    <property type="match status" value="1"/>
</dbReference>
<dbReference type="PROSITE" id="PS50089">
    <property type="entry name" value="ZF_RING_2"/>
    <property type="match status" value="1"/>
</dbReference>
<keyword evidence="8" id="KW-0804">Transcription</keyword>
<organism evidence="12 13">
    <name type="scientific">Lactarius akahatsu</name>
    <dbReference type="NCBI Taxonomy" id="416441"/>
    <lineage>
        <taxon>Eukaryota</taxon>
        <taxon>Fungi</taxon>
        <taxon>Dikarya</taxon>
        <taxon>Basidiomycota</taxon>
        <taxon>Agaricomycotina</taxon>
        <taxon>Agaricomycetes</taxon>
        <taxon>Russulales</taxon>
        <taxon>Russulaceae</taxon>
        <taxon>Lactarius</taxon>
    </lineage>
</organism>
<evidence type="ECO:0000256" key="2">
    <source>
        <dbReference type="ARBA" id="ARBA00012483"/>
    </source>
</evidence>
<feature type="compositionally biased region" description="Polar residues" evidence="10">
    <location>
        <begin position="457"/>
        <end position="482"/>
    </location>
</feature>
<feature type="compositionally biased region" description="Polar residues" evidence="10">
    <location>
        <begin position="497"/>
        <end position="514"/>
    </location>
</feature>
<keyword evidence="6" id="KW-0862">Zinc</keyword>
<dbReference type="InterPro" id="IPR001841">
    <property type="entry name" value="Znf_RING"/>
</dbReference>
<dbReference type="SUPFAM" id="SSF57850">
    <property type="entry name" value="RING/U-box"/>
    <property type="match status" value="1"/>
</dbReference>
<dbReference type="PROSITE" id="PS00518">
    <property type="entry name" value="ZF_RING_1"/>
    <property type="match status" value="1"/>
</dbReference>
<evidence type="ECO:0000256" key="9">
    <source>
        <dbReference type="PROSITE-ProRule" id="PRU00175"/>
    </source>
</evidence>
<dbReference type="Proteomes" id="UP001201163">
    <property type="component" value="Unassembled WGS sequence"/>
</dbReference>
<feature type="compositionally biased region" description="Polar residues" evidence="10">
    <location>
        <begin position="411"/>
        <end position="426"/>
    </location>
</feature>
<keyword evidence="4" id="KW-0479">Metal-binding</keyword>
<keyword evidence="3" id="KW-0808">Transferase</keyword>
<dbReference type="InterPro" id="IPR017907">
    <property type="entry name" value="Znf_RING_CS"/>
</dbReference>
<evidence type="ECO:0000259" key="11">
    <source>
        <dbReference type="PROSITE" id="PS50089"/>
    </source>
</evidence>
<reference evidence="12" key="1">
    <citation type="submission" date="2022-01" db="EMBL/GenBank/DDBJ databases">
        <title>Comparative genomics reveals a dynamic genome evolution in the ectomycorrhizal milk-cap (Lactarius) mushrooms.</title>
        <authorList>
            <consortium name="DOE Joint Genome Institute"/>
            <person name="Lebreton A."/>
            <person name="Tang N."/>
            <person name="Kuo A."/>
            <person name="LaButti K."/>
            <person name="Drula E."/>
            <person name="Barry K."/>
            <person name="Clum A."/>
            <person name="Lipzen A."/>
            <person name="Mousain D."/>
            <person name="Ng V."/>
            <person name="Wang R."/>
            <person name="Wang X."/>
            <person name="Dai Y."/>
            <person name="Henrissat B."/>
            <person name="Grigoriev I.V."/>
            <person name="Guerin-Laguette A."/>
            <person name="Yu F."/>
            <person name="Martin F.M."/>
        </authorList>
    </citation>
    <scope>NUCLEOTIDE SEQUENCE</scope>
    <source>
        <strain evidence="12">QP</strain>
    </source>
</reference>
<protein>
    <recommendedName>
        <fullName evidence="2">RING-type E3 ubiquitin transferase</fullName>
        <ecNumber evidence="2">2.3.2.27</ecNumber>
    </recommendedName>
</protein>
<dbReference type="Pfam" id="PF13639">
    <property type="entry name" value="zf-RING_2"/>
    <property type="match status" value="1"/>
</dbReference>
<dbReference type="GO" id="GO:0000209">
    <property type="term" value="P:protein polyubiquitination"/>
    <property type="evidence" value="ECO:0007669"/>
    <property type="project" value="TreeGrafter"/>
</dbReference>
<proteinExistence type="predicted"/>
<feature type="region of interest" description="Disordered" evidence="10">
    <location>
        <begin position="272"/>
        <end position="531"/>
    </location>
</feature>
<dbReference type="GO" id="GO:0006513">
    <property type="term" value="P:protein monoubiquitination"/>
    <property type="evidence" value="ECO:0007669"/>
    <property type="project" value="TreeGrafter"/>
</dbReference>
<feature type="compositionally biased region" description="Basic residues" evidence="10">
    <location>
        <begin position="367"/>
        <end position="388"/>
    </location>
</feature>
<feature type="compositionally biased region" description="Basic and acidic residues" evidence="10">
    <location>
        <begin position="318"/>
        <end position="339"/>
    </location>
</feature>
<keyword evidence="5 9" id="KW-0863">Zinc-finger</keyword>
<feature type="domain" description="RING-type" evidence="11">
    <location>
        <begin position="35"/>
        <end position="73"/>
    </location>
</feature>
<evidence type="ECO:0000256" key="3">
    <source>
        <dbReference type="ARBA" id="ARBA00022679"/>
    </source>
</evidence>
<gene>
    <name evidence="12" type="ORF">EDB92DRAFT_138979</name>
</gene>
<dbReference type="PANTHER" id="PTHR46077">
    <property type="entry name" value="E3 UBIQUITIN-PROTEIN LIGASE TOPORS"/>
    <property type="match status" value="1"/>
</dbReference>
<dbReference type="PANTHER" id="PTHR46077:SF1">
    <property type="entry name" value="TOP1 BINDING ARGININE_SERINE RICH PROTEIN, E3 UBIQUITIN LIGASE"/>
    <property type="match status" value="1"/>
</dbReference>
<name>A0AAD4LBH3_9AGAM</name>
<evidence type="ECO:0000256" key="5">
    <source>
        <dbReference type="ARBA" id="ARBA00022771"/>
    </source>
</evidence>
<feature type="region of interest" description="Disordered" evidence="10">
    <location>
        <begin position="577"/>
        <end position="639"/>
    </location>
</feature>
<evidence type="ECO:0000256" key="8">
    <source>
        <dbReference type="ARBA" id="ARBA00023163"/>
    </source>
</evidence>
<evidence type="ECO:0000256" key="10">
    <source>
        <dbReference type="SAM" id="MobiDB-lite"/>
    </source>
</evidence>
<dbReference type="EMBL" id="JAKELL010000107">
    <property type="protein sequence ID" value="KAH8982028.1"/>
    <property type="molecule type" value="Genomic_DNA"/>
</dbReference>
<evidence type="ECO:0000256" key="4">
    <source>
        <dbReference type="ARBA" id="ARBA00022723"/>
    </source>
</evidence>
<evidence type="ECO:0000256" key="7">
    <source>
        <dbReference type="ARBA" id="ARBA00023015"/>
    </source>
</evidence>
<dbReference type="SMART" id="SM00184">
    <property type="entry name" value="RING"/>
    <property type="match status" value="1"/>
</dbReference>
<evidence type="ECO:0000256" key="1">
    <source>
        <dbReference type="ARBA" id="ARBA00000900"/>
    </source>
</evidence>
<evidence type="ECO:0000256" key="6">
    <source>
        <dbReference type="ARBA" id="ARBA00022833"/>
    </source>
</evidence>
<evidence type="ECO:0000313" key="13">
    <source>
        <dbReference type="Proteomes" id="UP001201163"/>
    </source>
</evidence>
<evidence type="ECO:0000313" key="12">
    <source>
        <dbReference type="EMBL" id="KAH8982028.1"/>
    </source>
</evidence>
<keyword evidence="7" id="KW-0805">Transcription regulation</keyword>
<dbReference type="InterPro" id="IPR013083">
    <property type="entry name" value="Znf_RING/FYVE/PHD"/>
</dbReference>
<accession>A0AAD4LBH3</accession>
<comment type="catalytic activity">
    <reaction evidence="1">
        <text>S-ubiquitinyl-[E2 ubiquitin-conjugating enzyme]-L-cysteine + [acceptor protein]-L-lysine = [E2 ubiquitin-conjugating enzyme]-L-cysteine + N(6)-ubiquitinyl-[acceptor protein]-L-lysine.</text>
        <dbReference type="EC" id="2.3.2.27"/>
    </reaction>
</comment>
<dbReference type="EC" id="2.3.2.27" evidence="2"/>
<keyword evidence="13" id="KW-1185">Reference proteome</keyword>
<dbReference type="GO" id="GO:0008270">
    <property type="term" value="F:zinc ion binding"/>
    <property type="evidence" value="ECO:0007669"/>
    <property type="project" value="UniProtKB-KW"/>
</dbReference>
<dbReference type="GO" id="GO:0061630">
    <property type="term" value="F:ubiquitin protein ligase activity"/>
    <property type="evidence" value="ECO:0007669"/>
    <property type="project" value="UniProtKB-EC"/>
</dbReference>
<sequence length="639" mass="71256">MANSESSSMLIKLESVSPNAKNEELADEEVDEDQCAICLQPIVDRTVAPTCSHEFCFECLMVWSEQSRRCPLCAQNIGDHLIHRIRSTYDYQKHFLPPLRTSPRPLARSDGARIAAIHRRRERAWGTRNRAAQDEADALERAVSRRRWLYQHNLYAKHVASNKYTRYRPCPTPAQFAASQDLISRMTVFLRRELLVWPNADVEFLVTFVISLMKSIDIRSESAIKLLAEFLDMDTSYTPGERHVNAEHFAHEVYCYLRSPYRDLSVYDSVVQYDTPPGIRPPSSYERTRRWEPGPSGSQSPSLRRSRSHSNYPPGRARRYERSPEPRALPRDDDPRESTSPHSAAAAEDPSAQRGVRSRTSENSNGRRARSRSHSPPRVNSKGKRRATLRSPSPPCKNDEAIMLPSRNDLTKSSKILDTPTNSLRTRSLDSDIPSTSDTLSHGGRPKEASHPILLSPENNLDNNPVTSPQPHDGSESTTHSIDSAPLPSESREPFNLSVTGPNITPESYDSPTINDHPARTNPARRHRYRNQRDSIIAYLRSSSTSIPRFPTSVQPAPIPSPISDVMVAGIDSFVASTTEGQGGDEGGYARLASQRPERRPGPAVNDDSSVGKETGATRAQSSGVLASPISHLPRDGGR</sequence>
<comment type="caution">
    <text evidence="12">The sequence shown here is derived from an EMBL/GenBank/DDBJ whole genome shotgun (WGS) entry which is preliminary data.</text>
</comment>
<dbReference type="AlphaFoldDB" id="A0AAD4LBH3"/>